<dbReference type="GO" id="GO:0005576">
    <property type="term" value="C:extracellular region"/>
    <property type="evidence" value="ECO:0007669"/>
    <property type="project" value="UniProtKB-SubCell"/>
</dbReference>
<keyword evidence="2" id="KW-0964">Secreted</keyword>
<dbReference type="InterPro" id="IPR016186">
    <property type="entry name" value="C-type_lectin-like/link_sf"/>
</dbReference>
<keyword evidence="4" id="KW-0430">Lectin</keyword>
<dbReference type="InterPro" id="IPR016187">
    <property type="entry name" value="CTDL_fold"/>
</dbReference>
<keyword evidence="10" id="KW-1185">Reference proteome</keyword>
<dbReference type="Bgee" id="ENSXETG00000039670">
    <property type="expression patterns" value="Expressed in heart and 8 other cell types or tissues"/>
</dbReference>
<evidence type="ECO:0000256" key="2">
    <source>
        <dbReference type="ARBA" id="ARBA00022525"/>
    </source>
</evidence>
<dbReference type="InterPro" id="IPR051663">
    <property type="entry name" value="CLec_Tetranectin-domain"/>
</dbReference>
<dbReference type="Ensembl" id="ENSXETT00000092206">
    <property type="protein sequence ID" value="ENSXETP00000089664"/>
    <property type="gene ID" value="ENSXETG00000039670"/>
</dbReference>
<dbReference type="SMART" id="SM00034">
    <property type="entry name" value="CLECT"/>
    <property type="match status" value="1"/>
</dbReference>
<feature type="region of interest" description="Disordered" evidence="6">
    <location>
        <begin position="96"/>
        <end position="130"/>
    </location>
</feature>
<dbReference type="GeneID" id="100486234"/>
<sequence length="341" mass="39162">MLLEEVFLAALCMSLVPSTLTQEEAAAEPLGLGNITESVVIIEKRGDTPDVIIDTYLRKIFLGNEEVTVSPPDDPHILPKTDAPQIHHVTTVSILQNGNSNEQDIENEEEEEEEIEEEDDTLKGKVPTTATQPSTTAFLDDNFNYFMSRLSAIESAIHRLNVQFFGLDVKVNQMSQSLSKIRTKLADVEDNIATVSELNLRNQRQIGQIEGCFKGRRLLRKCYLIFQHFENYETAQKLCHSRGGNLAMPIDEQEYAALAKYIHDSFYPFNWHIWIGINDLHTEGMYQYENGHRVSFFNWYKDHMIVQPNGKTLENCISVTSIDGKWWDHDCARRMFYVCEY</sequence>
<dbReference type="InterPro" id="IPR001304">
    <property type="entry name" value="C-type_lectin-like"/>
</dbReference>
<evidence type="ECO:0000259" key="8">
    <source>
        <dbReference type="PROSITE" id="PS50041"/>
    </source>
</evidence>
<evidence type="ECO:0000256" key="1">
    <source>
        <dbReference type="ARBA" id="ARBA00004613"/>
    </source>
</evidence>
<evidence type="ECO:0000256" key="5">
    <source>
        <dbReference type="ARBA" id="ARBA00023157"/>
    </source>
</evidence>
<keyword evidence="5" id="KW-1015">Disulfide bond</keyword>
<evidence type="ECO:0000256" key="4">
    <source>
        <dbReference type="ARBA" id="ARBA00022734"/>
    </source>
</evidence>
<dbReference type="PROSITE" id="PS50041">
    <property type="entry name" value="C_TYPE_LECTIN_2"/>
    <property type="match status" value="1"/>
</dbReference>
<dbReference type="GeneTree" id="ENSGT00950000183186"/>
<feature type="compositionally biased region" description="Acidic residues" evidence="6">
    <location>
        <begin position="103"/>
        <end position="120"/>
    </location>
</feature>
<feature type="chain" id="PRO_5044634250" evidence="7">
    <location>
        <begin position="22"/>
        <end position="341"/>
    </location>
</feature>
<dbReference type="AGR" id="Xenbase:XB-GENE-991740"/>
<reference evidence="11" key="3">
    <citation type="submission" date="2025-04" db="UniProtKB">
        <authorList>
            <consortium name="RefSeq"/>
        </authorList>
    </citation>
    <scope>IDENTIFICATION</scope>
    <source>
        <strain evidence="11">Nigerian</strain>
        <tissue evidence="11">Liver and blood</tissue>
    </source>
</reference>
<protein>
    <submittedName>
        <fullName evidence="9 11">C-type lectin domain family 11 member A</fullName>
    </submittedName>
</protein>
<dbReference type="Xenbase" id="XB-GENE-991740">
    <property type="gene designation" value="clec11a"/>
</dbReference>
<dbReference type="Proteomes" id="UP000008143">
    <property type="component" value="Chromosome 7"/>
</dbReference>
<accession>A0A6I8S903</accession>
<dbReference type="CTD" id="6320"/>
<dbReference type="KEGG" id="xtr:100486234"/>
<dbReference type="GO" id="GO:0030246">
    <property type="term" value="F:carbohydrate binding"/>
    <property type="evidence" value="ECO:0007669"/>
    <property type="project" value="UniProtKB-KW"/>
</dbReference>
<dbReference type="AlphaFoldDB" id="A0A6I8S903"/>
<reference evidence="9" key="1">
    <citation type="journal article" date="2010" name="Science">
        <title>The genome of the Western clawed frog Xenopus tropicalis.</title>
        <authorList>
            <person name="Hellsten U."/>
            <person name="Harland R.M."/>
            <person name="Gilchrist M.J."/>
            <person name="Hendrix D."/>
            <person name="Jurka J."/>
            <person name="Kapitonov V."/>
            <person name="Ovcharenko I."/>
            <person name="Putnam N.H."/>
            <person name="Shu S."/>
            <person name="Taher L."/>
            <person name="Blitz I.L."/>
            <person name="Blumberg B."/>
            <person name="Dichmann D.S."/>
            <person name="Dubchak I."/>
            <person name="Amaya E."/>
            <person name="Detter J.C."/>
            <person name="Fletcher R."/>
            <person name="Gerhard D.S."/>
            <person name="Goodstein D."/>
            <person name="Graves T."/>
            <person name="Grigoriev I.V."/>
            <person name="Grimwood J."/>
            <person name="Kawashima T."/>
            <person name="Lindquist E."/>
            <person name="Lucas S.M."/>
            <person name="Mead P.E."/>
            <person name="Mitros T."/>
            <person name="Ogino H."/>
            <person name="Ohta Y."/>
            <person name="Poliakov A.V."/>
            <person name="Pollet N."/>
            <person name="Robert J."/>
            <person name="Salamov A."/>
            <person name="Sater A.K."/>
            <person name="Schmutz J."/>
            <person name="Terry A."/>
            <person name="Vize P.D."/>
            <person name="Warren W.C."/>
            <person name="Wells D."/>
            <person name="Wills A."/>
            <person name="Wilson R.K."/>
            <person name="Zimmerman L.B."/>
            <person name="Zorn A.M."/>
            <person name="Grainger R."/>
            <person name="Grammer T."/>
            <person name="Khokha M.K."/>
            <person name="Richardson P.M."/>
            <person name="Rokhsar D.S."/>
        </authorList>
    </citation>
    <scope>NUCLEOTIDE SEQUENCE [LARGE SCALE GENOMIC DNA]</scope>
    <source>
        <strain evidence="9">Nigerian</strain>
    </source>
</reference>
<feature type="signal peptide" evidence="7">
    <location>
        <begin position="1"/>
        <end position="21"/>
    </location>
</feature>
<dbReference type="PANTHER" id="PTHR22799:SF1">
    <property type="entry name" value="C-TYPE LECTIN DOMAIN FAMILY 11 MEMBER A"/>
    <property type="match status" value="1"/>
</dbReference>
<reference evidence="9" key="2">
    <citation type="submission" date="2020-05" db="UniProtKB">
        <authorList>
            <consortium name="Ensembl"/>
        </authorList>
    </citation>
    <scope>IDENTIFICATION</scope>
</reference>
<evidence type="ECO:0000256" key="6">
    <source>
        <dbReference type="SAM" id="MobiDB-lite"/>
    </source>
</evidence>
<dbReference type="Pfam" id="PF00059">
    <property type="entry name" value="Lectin_C"/>
    <property type="match status" value="1"/>
</dbReference>
<dbReference type="PANTHER" id="PTHR22799">
    <property type="entry name" value="TETRANECTIN-RELATED"/>
    <property type="match status" value="1"/>
</dbReference>
<dbReference type="OMA" id="EMTDQED"/>
<evidence type="ECO:0000256" key="7">
    <source>
        <dbReference type="SAM" id="SignalP"/>
    </source>
</evidence>
<evidence type="ECO:0000256" key="3">
    <source>
        <dbReference type="ARBA" id="ARBA00022729"/>
    </source>
</evidence>
<keyword evidence="3 7" id="KW-0732">Signal</keyword>
<evidence type="ECO:0000313" key="11">
    <source>
        <dbReference type="RefSeq" id="XP_002938583.2"/>
    </source>
</evidence>
<gene>
    <name evidence="9 11 12" type="primary">clec11a</name>
</gene>
<evidence type="ECO:0000313" key="12">
    <source>
        <dbReference type="Xenbase" id="XB-GENE-991740"/>
    </source>
</evidence>
<dbReference type="SUPFAM" id="SSF56436">
    <property type="entry name" value="C-type lectin-like"/>
    <property type="match status" value="1"/>
</dbReference>
<feature type="domain" description="C-type lectin" evidence="8">
    <location>
        <begin position="218"/>
        <end position="340"/>
    </location>
</feature>
<dbReference type="InterPro" id="IPR018378">
    <property type="entry name" value="C-type_lectin_CS"/>
</dbReference>
<dbReference type="RefSeq" id="XP_002938583.2">
    <property type="nucleotide sequence ID" value="XM_002938537.5"/>
</dbReference>
<name>A0A6I8S903_XENTR</name>
<dbReference type="Gene3D" id="3.10.100.10">
    <property type="entry name" value="Mannose-Binding Protein A, subunit A"/>
    <property type="match status" value="1"/>
</dbReference>
<proteinExistence type="predicted"/>
<dbReference type="PROSITE" id="PS00615">
    <property type="entry name" value="C_TYPE_LECTIN_1"/>
    <property type="match status" value="1"/>
</dbReference>
<dbReference type="OrthoDB" id="441660at2759"/>
<evidence type="ECO:0000313" key="10">
    <source>
        <dbReference type="Proteomes" id="UP000008143"/>
    </source>
</evidence>
<organism evidence="9">
    <name type="scientific">Xenopus tropicalis</name>
    <name type="common">Western clawed frog</name>
    <name type="synonym">Silurana tropicalis</name>
    <dbReference type="NCBI Taxonomy" id="8364"/>
    <lineage>
        <taxon>Eukaryota</taxon>
        <taxon>Metazoa</taxon>
        <taxon>Chordata</taxon>
        <taxon>Craniata</taxon>
        <taxon>Vertebrata</taxon>
        <taxon>Euteleostomi</taxon>
        <taxon>Amphibia</taxon>
        <taxon>Batrachia</taxon>
        <taxon>Anura</taxon>
        <taxon>Pipoidea</taxon>
        <taxon>Pipidae</taxon>
        <taxon>Xenopodinae</taxon>
        <taxon>Xenopus</taxon>
        <taxon>Silurana</taxon>
    </lineage>
</organism>
<comment type="subcellular location">
    <subcellularLocation>
        <location evidence="1">Secreted</location>
    </subcellularLocation>
</comment>
<evidence type="ECO:0000313" key="9">
    <source>
        <dbReference type="Ensembl" id="ENSXETP00000089664"/>
    </source>
</evidence>